<protein>
    <submittedName>
        <fullName evidence="2">Uncharacterized protein LOC125989243 isoform X2</fullName>
    </submittedName>
</protein>
<sequence>MCGQKKPGEGQLQRTSLLKSEELALSLDRGRPATEGIKGGMTSDPGGGSSLQSSCFVQVDSDTLTVTLLPPPKQTLPSTEEEANPAAPEPVASTSRPAKTRESQNPGADTVRALYKRQLEEDIECKALQKKV</sequence>
<dbReference type="Proteomes" id="UP001178508">
    <property type="component" value="Chromosome 21"/>
</dbReference>
<feature type="compositionally biased region" description="Polar residues" evidence="1">
    <location>
        <begin position="93"/>
        <end position="107"/>
    </location>
</feature>
<reference evidence="2" key="1">
    <citation type="submission" date="2023-08" db="EMBL/GenBank/DDBJ databases">
        <authorList>
            <person name="Alioto T."/>
            <person name="Alioto T."/>
            <person name="Gomez Garrido J."/>
        </authorList>
    </citation>
    <scope>NUCLEOTIDE SEQUENCE</scope>
</reference>
<feature type="region of interest" description="Disordered" evidence="1">
    <location>
        <begin position="67"/>
        <end position="110"/>
    </location>
</feature>
<evidence type="ECO:0000256" key="1">
    <source>
        <dbReference type="SAM" id="MobiDB-lite"/>
    </source>
</evidence>
<dbReference type="AlphaFoldDB" id="A0AAV1HDM3"/>
<evidence type="ECO:0000313" key="3">
    <source>
        <dbReference type="Proteomes" id="UP001178508"/>
    </source>
</evidence>
<name>A0AAV1HDM3_XYRNO</name>
<gene>
    <name evidence="2" type="ORF">XNOV1_A018740</name>
</gene>
<organism evidence="2 3">
    <name type="scientific">Xyrichtys novacula</name>
    <name type="common">Pearly razorfish</name>
    <name type="synonym">Hemipteronotus novacula</name>
    <dbReference type="NCBI Taxonomy" id="13765"/>
    <lineage>
        <taxon>Eukaryota</taxon>
        <taxon>Metazoa</taxon>
        <taxon>Chordata</taxon>
        <taxon>Craniata</taxon>
        <taxon>Vertebrata</taxon>
        <taxon>Euteleostomi</taxon>
        <taxon>Actinopterygii</taxon>
        <taxon>Neopterygii</taxon>
        <taxon>Teleostei</taxon>
        <taxon>Neoteleostei</taxon>
        <taxon>Acanthomorphata</taxon>
        <taxon>Eupercaria</taxon>
        <taxon>Labriformes</taxon>
        <taxon>Labridae</taxon>
        <taxon>Xyrichtys</taxon>
    </lineage>
</organism>
<evidence type="ECO:0000313" key="2">
    <source>
        <dbReference type="EMBL" id="CAJ1084187.1"/>
    </source>
</evidence>
<feature type="region of interest" description="Disordered" evidence="1">
    <location>
        <begin position="1"/>
        <end position="53"/>
    </location>
</feature>
<accession>A0AAV1HDM3</accession>
<keyword evidence="3" id="KW-1185">Reference proteome</keyword>
<proteinExistence type="predicted"/>
<dbReference type="EMBL" id="OY660884">
    <property type="protein sequence ID" value="CAJ1084187.1"/>
    <property type="molecule type" value="Genomic_DNA"/>
</dbReference>